<dbReference type="EMBL" id="JXTC01000014">
    <property type="protein sequence ID" value="POO00291.1"/>
    <property type="molecule type" value="Genomic_DNA"/>
</dbReference>
<organism evidence="2 3">
    <name type="scientific">Trema orientale</name>
    <name type="common">Charcoal tree</name>
    <name type="synonym">Celtis orientalis</name>
    <dbReference type="NCBI Taxonomy" id="63057"/>
    <lineage>
        <taxon>Eukaryota</taxon>
        <taxon>Viridiplantae</taxon>
        <taxon>Streptophyta</taxon>
        <taxon>Embryophyta</taxon>
        <taxon>Tracheophyta</taxon>
        <taxon>Spermatophyta</taxon>
        <taxon>Magnoliopsida</taxon>
        <taxon>eudicotyledons</taxon>
        <taxon>Gunneridae</taxon>
        <taxon>Pentapetalae</taxon>
        <taxon>rosids</taxon>
        <taxon>fabids</taxon>
        <taxon>Rosales</taxon>
        <taxon>Cannabaceae</taxon>
        <taxon>Trema</taxon>
    </lineage>
</organism>
<evidence type="ECO:0000256" key="1">
    <source>
        <dbReference type="SAM" id="MobiDB-lite"/>
    </source>
</evidence>
<feature type="region of interest" description="Disordered" evidence="1">
    <location>
        <begin position="40"/>
        <end position="61"/>
    </location>
</feature>
<proteinExistence type="predicted"/>
<dbReference type="InParanoid" id="A0A2P5FRA1"/>
<dbReference type="Proteomes" id="UP000237000">
    <property type="component" value="Unassembled WGS sequence"/>
</dbReference>
<gene>
    <name evidence="2" type="ORF">TorRG33x02_040690</name>
</gene>
<evidence type="ECO:0000313" key="2">
    <source>
        <dbReference type="EMBL" id="POO00291.1"/>
    </source>
</evidence>
<comment type="caution">
    <text evidence="2">The sequence shown here is derived from an EMBL/GenBank/DDBJ whole genome shotgun (WGS) entry which is preliminary data.</text>
</comment>
<sequence length="117" mass="12551">MKEKESATIGCIVALCGLVSPLCKFASNILGMLHNSNYNSTGSRGAKGREPRRRRTIATGGTTSRGGAVTLLGCSGCRGNAADLDDVKCSFESGVLTVIWFQRRGLMIRRLLRTLDT</sequence>
<reference evidence="3" key="1">
    <citation type="submission" date="2016-06" db="EMBL/GenBank/DDBJ databases">
        <title>Parallel loss of symbiosis genes in relatives of nitrogen-fixing non-legume Parasponia.</title>
        <authorList>
            <person name="Van Velzen R."/>
            <person name="Holmer R."/>
            <person name="Bu F."/>
            <person name="Rutten L."/>
            <person name="Van Zeijl A."/>
            <person name="Liu W."/>
            <person name="Santuari L."/>
            <person name="Cao Q."/>
            <person name="Sharma T."/>
            <person name="Shen D."/>
            <person name="Roswanjaya Y."/>
            <person name="Wardhani T."/>
            <person name="Kalhor M.S."/>
            <person name="Jansen J."/>
            <person name="Van den Hoogen J."/>
            <person name="Gungor B."/>
            <person name="Hartog M."/>
            <person name="Hontelez J."/>
            <person name="Verver J."/>
            <person name="Yang W.-C."/>
            <person name="Schijlen E."/>
            <person name="Repin R."/>
            <person name="Schilthuizen M."/>
            <person name="Schranz E."/>
            <person name="Heidstra R."/>
            <person name="Miyata K."/>
            <person name="Fedorova E."/>
            <person name="Kohlen W."/>
            <person name="Bisseling T."/>
            <person name="Smit S."/>
            <person name="Geurts R."/>
        </authorList>
    </citation>
    <scope>NUCLEOTIDE SEQUENCE [LARGE SCALE GENOMIC DNA]</scope>
    <source>
        <strain evidence="3">cv. RG33-2</strain>
    </source>
</reference>
<name>A0A2P5FRA1_TREOI</name>
<protein>
    <submittedName>
        <fullName evidence="2">Uncharacterized protein</fullName>
    </submittedName>
</protein>
<dbReference type="AlphaFoldDB" id="A0A2P5FRA1"/>
<keyword evidence="3" id="KW-1185">Reference proteome</keyword>
<accession>A0A2P5FRA1</accession>
<evidence type="ECO:0000313" key="3">
    <source>
        <dbReference type="Proteomes" id="UP000237000"/>
    </source>
</evidence>